<evidence type="ECO:0000313" key="2">
    <source>
        <dbReference type="Proteomes" id="UP000324354"/>
    </source>
</evidence>
<evidence type="ECO:0000313" key="1">
    <source>
        <dbReference type="EMBL" id="QEK78150.1"/>
    </source>
</evidence>
<name>A0A5C0XTS2_PYRFU</name>
<dbReference type="EMBL" id="CP023154">
    <property type="protein sequence ID" value="QEK78150.1"/>
    <property type="molecule type" value="Genomic_DNA"/>
</dbReference>
<sequence length="432" mass="49817">MPGWAGYYLEFHGNAYSAPFSADIYINVAYPYDGKLVELGGSILGHNQYFYVKSPYTFPDNVHNVDGYVVEWFDEDWQKWVLWHVSYKPALQVIGCPYVSTWNGIEYVPENTVLVESEILKPRKHMDLTDYYLINNSHTIRENIYSIQLQEFEQDTSYIDSIELLVVDYPQGLELSLDPQGNIVLYIPIHTRLNTRFTTEIASSNVNRLKTDLVIVSPYVKTSYSFKVNKVYENKSVESIHLYPRMFPYRYALFTDKDISKLKMELNDHKLYSIEYGIPVNASYHIVKEKPLLATSDIGGEITEELLEDDGHYAVLTPGDNITLNFKVPPALSSRMKRALILVIKGFYVQKPPTLTKDAVRVIYVPEINGYLFVPLLETYDEILSIMWDFGDGTTSDFFVPFHVYKQGKYKGSLKVKYLNGKTLTIPFYWGG</sequence>
<dbReference type="GeneID" id="41712235"/>
<evidence type="ECO:0008006" key="3">
    <source>
        <dbReference type="Google" id="ProtNLM"/>
    </source>
</evidence>
<dbReference type="OrthoDB" id="103676at2157"/>
<reference evidence="1 2" key="1">
    <citation type="submission" date="2017-08" db="EMBL/GenBank/DDBJ databases">
        <title>Resequencing and Reannotation of the genome of Pyrococcus furiosus type strain DSM3638.</title>
        <authorList>
            <person name="Reichelt R.M."/>
            <person name="Bunk B."/>
        </authorList>
    </citation>
    <scope>NUCLEOTIDE SEQUENCE [LARGE SCALE GENOMIC DNA]</scope>
    <source>
        <strain evidence="1 2">DSM 3638</strain>
    </source>
</reference>
<dbReference type="InterPro" id="IPR035986">
    <property type="entry name" value="PKD_dom_sf"/>
</dbReference>
<dbReference type="Gene3D" id="2.60.40.10">
    <property type="entry name" value="Immunoglobulins"/>
    <property type="match status" value="1"/>
</dbReference>
<accession>A0A5C0XTS2</accession>
<dbReference type="AlphaFoldDB" id="A0A5C0XTS2"/>
<dbReference type="GeneID" id="13302245"/>
<organism evidence="1 2">
    <name type="scientific">Pyrococcus furiosus (strain ATCC 43587 / DSM 3638 / JCM 8422 / Vc1)</name>
    <dbReference type="NCBI Taxonomy" id="186497"/>
    <lineage>
        <taxon>Archaea</taxon>
        <taxon>Methanobacteriati</taxon>
        <taxon>Methanobacteriota</taxon>
        <taxon>Thermococci</taxon>
        <taxon>Thermococcales</taxon>
        <taxon>Thermococcaceae</taxon>
        <taxon>Pyrococcus</taxon>
    </lineage>
</organism>
<dbReference type="RefSeq" id="WP_011011553.1">
    <property type="nucleotide sequence ID" value="NC_003413.1"/>
</dbReference>
<protein>
    <recommendedName>
        <fullName evidence="3">PKD domain-containing protein</fullName>
    </recommendedName>
</protein>
<dbReference type="InterPro" id="IPR013783">
    <property type="entry name" value="Ig-like_fold"/>
</dbReference>
<dbReference type="SUPFAM" id="SSF49299">
    <property type="entry name" value="PKD domain"/>
    <property type="match status" value="1"/>
</dbReference>
<gene>
    <name evidence="1" type="ORF">PFDSM3638_02160</name>
</gene>
<proteinExistence type="predicted"/>
<dbReference type="Proteomes" id="UP000324354">
    <property type="component" value="Chromosome"/>
</dbReference>